<sequence length="58" mass="6780">MNDFELIEDKTKEGLKTRTQRLALIEKLRSMGFSEEEIEYNFSKSEKEINTSFSGSDK</sequence>
<dbReference type="AlphaFoldDB" id="A0A3B0UPW0"/>
<proteinExistence type="predicted"/>
<name>A0A3B0UPW0_9ZZZZ</name>
<evidence type="ECO:0000313" key="1">
    <source>
        <dbReference type="EMBL" id="VAW26619.1"/>
    </source>
</evidence>
<gene>
    <name evidence="1" type="ORF">MNBD_BACTEROID06-1184</name>
</gene>
<dbReference type="EMBL" id="UOES01000122">
    <property type="protein sequence ID" value="VAW26619.1"/>
    <property type="molecule type" value="Genomic_DNA"/>
</dbReference>
<protein>
    <submittedName>
        <fullName evidence="1">Uncharacterized protein</fullName>
    </submittedName>
</protein>
<organism evidence="1">
    <name type="scientific">hydrothermal vent metagenome</name>
    <dbReference type="NCBI Taxonomy" id="652676"/>
    <lineage>
        <taxon>unclassified sequences</taxon>
        <taxon>metagenomes</taxon>
        <taxon>ecological metagenomes</taxon>
    </lineage>
</organism>
<accession>A0A3B0UPW0</accession>
<reference evidence="1" key="1">
    <citation type="submission" date="2018-06" db="EMBL/GenBank/DDBJ databases">
        <authorList>
            <person name="Zhirakovskaya E."/>
        </authorList>
    </citation>
    <scope>NUCLEOTIDE SEQUENCE</scope>
</reference>